<dbReference type="InterPro" id="IPR037277">
    <property type="entry name" value="Granulin_sf"/>
</dbReference>
<organism evidence="1 2">
    <name type="scientific">Echeneis naucrates</name>
    <name type="common">Live sharksucker</name>
    <dbReference type="NCBI Taxonomy" id="173247"/>
    <lineage>
        <taxon>Eukaryota</taxon>
        <taxon>Metazoa</taxon>
        <taxon>Chordata</taxon>
        <taxon>Craniata</taxon>
        <taxon>Vertebrata</taxon>
        <taxon>Euteleostomi</taxon>
        <taxon>Actinopterygii</taxon>
        <taxon>Neopterygii</taxon>
        <taxon>Teleostei</taxon>
        <taxon>Neoteleostei</taxon>
        <taxon>Acanthomorphata</taxon>
        <taxon>Carangaria</taxon>
        <taxon>Carangiformes</taxon>
        <taxon>Echeneidae</taxon>
        <taxon>Echeneis</taxon>
    </lineage>
</organism>
<keyword evidence="2" id="KW-1185">Reference proteome</keyword>
<dbReference type="Gene3D" id="2.10.25.160">
    <property type="entry name" value="Granulin"/>
    <property type="match status" value="1"/>
</dbReference>
<reference evidence="1" key="3">
    <citation type="submission" date="2025-09" db="UniProtKB">
        <authorList>
            <consortium name="Ensembl"/>
        </authorList>
    </citation>
    <scope>IDENTIFICATION</scope>
</reference>
<reference evidence="1" key="2">
    <citation type="submission" date="2025-08" db="UniProtKB">
        <authorList>
            <consortium name="Ensembl"/>
        </authorList>
    </citation>
    <scope>IDENTIFICATION</scope>
</reference>
<dbReference type="SUPFAM" id="SSF57277">
    <property type="entry name" value="Granulin repeat"/>
    <property type="match status" value="1"/>
</dbReference>
<dbReference type="Ensembl" id="ENSENLT00000032845.1">
    <property type="protein sequence ID" value="ENSENLP00000031929.1"/>
    <property type="gene ID" value="ENSENLG00000014103.1"/>
</dbReference>
<evidence type="ECO:0008006" key="3">
    <source>
        <dbReference type="Google" id="ProtNLM"/>
    </source>
</evidence>
<evidence type="ECO:0000313" key="1">
    <source>
        <dbReference type="Ensembl" id="ENSENLP00000031929.1"/>
    </source>
</evidence>
<name>A0A665VJM9_ECHNA</name>
<dbReference type="AlphaFoldDB" id="A0A665VJM9"/>
<evidence type="ECO:0000313" key="2">
    <source>
        <dbReference type="Proteomes" id="UP000472264"/>
    </source>
</evidence>
<dbReference type="OMA" id="ISKCYAE"/>
<dbReference type="Proteomes" id="UP000472264">
    <property type="component" value="Chromosome 19"/>
</dbReference>
<protein>
    <recommendedName>
        <fullName evidence="3">Granulins domain-containing protein</fullName>
    </recommendedName>
</protein>
<accession>A0A665VJM9</accession>
<reference evidence="1" key="1">
    <citation type="submission" date="2021-04" db="EMBL/GenBank/DDBJ databases">
        <authorList>
            <consortium name="Wellcome Sanger Institute Data Sharing"/>
        </authorList>
    </citation>
    <scope>NUCLEOTIDE SEQUENCE [LARGE SCALE GENOMIC DNA]</scope>
</reference>
<dbReference type="InParanoid" id="A0A665VJM9"/>
<proteinExistence type="predicted"/>
<sequence length="58" mass="6227">SLKVCLSPSGGSLMCPDGKSSCPDRTTCCLGHNKGYYCCPAPNVCRTLVQKTRIESYP</sequence>